<organism evidence="3 4">
    <name type="scientific">Miscanthus lutarioriparius</name>
    <dbReference type="NCBI Taxonomy" id="422564"/>
    <lineage>
        <taxon>Eukaryota</taxon>
        <taxon>Viridiplantae</taxon>
        <taxon>Streptophyta</taxon>
        <taxon>Embryophyta</taxon>
        <taxon>Tracheophyta</taxon>
        <taxon>Spermatophyta</taxon>
        <taxon>Magnoliopsida</taxon>
        <taxon>Liliopsida</taxon>
        <taxon>Poales</taxon>
        <taxon>Poaceae</taxon>
        <taxon>PACMAD clade</taxon>
        <taxon>Panicoideae</taxon>
        <taxon>Andropogonodae</taxon>
        <taxon>Andropogoneae</taxon>
        <taxon>Saccharinae</taxon>
        <taxon>Miscanthus</taxon>
    </lineage>
</organism>
<feature type="domain" description="F-box" evidence="2">
    <location>
        <begin position="22"/>
        <end position="58"/>
    </location>
</feature>
<dbReference type="OrthoDB" id="634480at2759"/>
<evidence type="ECO:0000256" key="1">
    <source>
        <dbReference type="SAM" id="MobiDB-lite"/>
    </source>
</evidence>
<dbReference type="Gene3D" id="1.20.1280.50">
    <property type="match status" value="1"/>
</dbReference>
<reference evidence="3" key="1">
    <citation type="submission" date="2020-10" db="EMBL/GenBank/DDBJ databases">
        <authorList>
            <person name="Han B."/>
            <person name="Lu T."/>
            <person name="Zhao Q."/>
            <person name="Huang X."/>
            <person name="Zhao Y."/>
        </authorList>
    </citation>
    <scope>NUCLEOTIDE SEQUENCE</scope>
</reference>
<proteinExistence type="predicted"/>
<comment type="caution">
    <text evidence="3">The sequence shown here is derived from an EMBL/GenBank/DDBJ whole genome shotgun (WGS) entry which is preliminary data.</text>
</comment>
<dbReference type="CDD" id="cd09917">
    <property type="entry name" value="F-box_SF"/>
    <property type="match status" value="1"/>
</dbReference>
<evidence type="ECO:0000313" key="3">
    <source>
        <dbReference type="EMBL" id="CAD6270513.1"/>
    </source>
</evidence>
<dbReference type="AlphaFoldDB" id="A0A811RKH5"/>
<gene>
    <name evidence="3" type="ORF">NCGR_LOCUS53805</name>
</gene>
<dbReference type="Pfam" id="PF12937">
    <property type="entry name" value="F-box-like"/>
    <property type="match status" value="1"/>
</dbReference>
<protein>
    <recommendedName>
        <fullName evidence="2">F-box domain-containing protein</fullName>
    </recommendedName>
</protein>
<dbReference type="PANTHER" id="PTHR33110:SF79">
    <property type="entry name" value="OS12G0155900 PROTEIN"/>
    <property type="match status" value="1"/>
</dbReference>
<dbReference type="Proteomes" id="UP000604825">
    <property type="component" value="Unassembled WGS sequence"/>
</dbReference>
<dbReference type="SUPFAM" id="SSF81383">
    <property type="entry name" value="F-box domain"/>
    <property type="match status" value="1"/>
</dbReference>
<sequence length="246" mass="27516">MGICFSSKRRATPPPSTPSWSSDLPPELAGVVLRWLPSHADRVRFDAVCRHWRVAAQQQRSLVPPPLPWISFNNDRFQSLCDGERAARPQAVGPRQRAPLLQHLRRVDPTRDGRPGALVLPTEPILRRVDEAAVPAGGATVRRPVRPVQEPLRVPQSRLGRHAQRAHRAALFKPSMRENPKTIGICLPVTGASWALHTRRDDGPDGGMRYEDVAFFRGKLYAVDNRGSLYAFELAAQGKMVRWSIL</sequence>
<evidence type="ECO:0000259" key="2">
    <source>
        <dbReference type="Pfam" id="PF12937"/>
    </source>
</evidence>
<feature type="region of interest" description="Disordered" evidence="1">
    <location>
        <begin position="1"/>
        <end position="23"/>
    </location>
</feature>
<dbReference type="InterPro" id="IPR036047">
    <property type="entry name" value="F-box-like_dom_sf"/>
</dbReference>
<name>A0A811RKH5_9POAL</name>
<keyword evidence="4" id="KW-1185">Reference proteome</keyword>
<evidence type="ECO:0000313" key="4">
    <source>
        <dbReference type="Proteomes" id="UP000604825"/>
    </source>
</evidence>
<dbReference type="EMBL" id="CAJGYO010000015">
    <property type="protein sequence ID" value="CAD6270513.1"/>
    <property type="molecule type" value="Genomic_DNA"/>
</dbReference>
<accession>A0A811RKH5</accession>
<dbReference type="PANTHER" id="PTHR33110">
    <property type="entry name" value="F-BOX/KELCH-REPEAT PROTEIN-RELATED"/>
    <property type="match status" value="1"/>
</dbReference>
<dbReference type="InterPro" id="IPR001810">
    <property type="entry name" value="F-box_dom"/>
</dbReference>